<evidence type="ECO:0000256" key="4">
    <source>
        <dbReference type="ARBA" id="ARBA00022989"/>
    </source>
</evidence>
<comment type="subcellular location">
    <subcellularLocation>
        <location evidence="1">Endomembrane system</location>
        <topology evidence="1">Multi-pass membrane protein</topology>
    </subcellularLocation>
</comment>
<organism evidence="9">
    <name type="scientific">Ananas comosus var. bracteatus</name>
    <name type="common">red pineapple</name>
    <dbReference type="NCBI Taxonomy" id="296719"/>
    <lineage>
        <taxon>Eukaryota</taxon>
        <taxon>Viridiplantae</taxon>
        <taxon>Streptophyta</taxon>
        <taxon>Embryophyta</taxon>
        <taxon>Tracheophyta</taxon>
        <taxon>Spermatophyta</taxon>
        <taxon>Magnoliopsida</taxon>
        <taxon>Liliopsida</taxon>
        <taxon>Poales</taxon>
        <taxon>Bromeliaceae</taxon>
        <taxon>Bromelioideae</taxon>
        <taxon>Ananas</taxon>
    </lineage>
</organism>
<dbReference type="AlphaFoldDB" id="A0A6V7QAQ9"/>
<reference evidence="9" key="1">
    <citation type="submission" date="2020-07" db="EMBL/GenBank/DDBJ databases">
        <authorList>
            <person name="Lin J."/>
        </authorList>
    </citation>
    <scope>NUCLEOTIDE SEQUENCE</scope>
</reference>
<dbReference type="EMBL" id="LR862134">
    <property type="protein sequence ID" value="CAD1840071.1"/>
    <property type="molecule type" value="Genomic_DNA"/>
</dbReference>
<comment type="similarity">
    <text evidence="6">Belongs to the DESIGUAL family.</text>
</comment>
<evidence type="ECO:0000256" key="6">
    <source>
        <dbReference type="ARBA" id="ARBA00029467"/>
    </source>
</evidence>
<name>A0A6V7QAQ9_ANACO</name>
<evidence type="ECO:0000313" key="9">
    <source>
        <dbReference type="EMBL" id="CAD1840071.1"/>
    </source>
</evidence>
<keyword evidence="2 8" id="KW-0812">Transmembrane</keyword>
<evidence type="ECO:0000256" key="7">
    <source>
        <dbReference type="SAM" id="MobiDB-lite"/>
    </source>
</evidence>
<sequence>MAITHDDLSLRRARAGFSDVSGRLAVFLVALSIVCGLVSFILCLAAEASRSEATWYLLSMRGDGTKISECFYNSSGRTVLACAVCAFLLLAVAMFAEHAYMLVAVASPAQHGFSSWTAADDPRIPASMRALTWQACFLFLITWLCFAVAEILLMIGISVESGHLSDWKSREITARSRGTTSRSPIPPRHHQHHGFPPSAPPEGEAAPQQNHHLARLQLPRERKRASVRPRQTLGVLCKFLGKLVSLN</sequence>
<keyword evidence="5 8" id="KW-0472">Membrane</keyword>
<dbReference type="InterPro" id="IPR052222">
    <property type="entry name" value="DESIGUAL"/>
</dbReference>
<dbReference type="Pfam" id="PF06749">
    <property type="entry name" value="DUF1218"/>
    <property type="match status" value="1"/>
</dbReference>
<accession>A0A6V7QAQ9</accession>
<evidence type="ECO:0000256" key="8">
    <source>
        <dbReference type="SAM" id="Phobius"/>
    </source>
</evidence>
<dbReference type="PANTHER" id="PTHR31769">
    <property type="entry name" value="OS07G0462200 PROTEIN-RELATED"/>
    <property type="match status" value="1"/>
</dbReference>
<evidence type="ECO:0000256" key="2">
    <source>
        <dbReference type="ARBA" id="ARBA00022692"/>
    </source>
</evidence>
<evidence type="ECO:0000256" key="3">
    <source>
        <dbReference type="ARBA" id="ARBA00022729"/>
    </source>
</evidence>
<gene>
    <name evidence="9" type="ORF">CB5_LOCUS23282</name>
</gene>
<dbReference type="GO" id="GO:0012505">
    <property type="term" value="C:endomembrane system"/>
    <property type="evidence" value="ECO:0007669"/>
    <property type="project" value="UniProtKB-SubCell"/>
</dbReference>
<evidence type="ECO:0000256" key="1">
    <source>
        <dbReference type="ARBA" id="ARBA00004127"/>
    </source>
</evidence>
<feature type="region of interest" description="Disordered" evidence="7">
    <location>
        <begin position="172"/>
        <end position="210"/>
    </location>
</feature>
<evidence type="ECO:0000256" key="5">
    <source>
        <dbReference type="ARBA" id="ARBA00023136"/>
    </source>
</evidence>
<keyword evidence="4 8" id="KW-1133">Transmembrane helix</keyword>
<feature type="transmembrane region" description="Helical" evidence="8">
    <location>
        <begin position="131"/>
        <end position="159"/>
    </location>
</feature>
<dbReference type="InterPro" id="IPR009606">
    <property type="entry name" value="DEAL/Modifying_wall_lignin1/2"/>
</dbReference>
<feature type="transmembrane region" description="Helical" evidence="8">
    <location>
        <begin position="78"/>
        <end position="96"/>
    </location>
</feature>
<protein>
    <submittedName>
        <fullName evidence="9">Uncharacterized protein</fullName>
    </submittedName>
</protein>
<proteinExistence type="inferred from homology"/>
<keyword evidence="3" id="KW-0732">Signal</keyword>
<feature type="transmembrane region" description="Helical" evidence="8">
    <location>
        <begin position="24"/>
        <end position="46"/>
    </location>
</feature>